<evidence type="ECO:0008006" key="3">
    <source>
        <dbReference type="Google" id="ProtNLM"/>
    </source>
</evidence>
<proteinExistence type="predicted"/>
<dbReference type="InterPro" id="IPR014710">
    <property type="entry name" value="RmlC-like_jellyroll"/>
</dbReference>
<dbReference type="PANTHER" id="PTHR10217">
    <property type="entry name" value="VOLTAGE AND LIGAND GATED POTASSIUM CHANNEL"/>
    <property type="match status" value="1"/>
</dbReference>
<name>A0A7S2D0R8_9EUKA</name>
<dbReference type="Gene3D" id="2.60.120.10">
    <property type="entry name" value="Jelly Rolls"/>
    <property type="match status" value="1"/>
</dbReference>
<protein>
    <recommendedName>
        <fullName evidence="3">Cyclic nucleotide-binding domain-containing protein</fullName>
    </recommendedName>
</protein>
<evidence type="ECO:0000313" key="2">
    <source>
        <dbReference type="EMBL" id="CAD9440692.1"/>
    </source>
</evidence>
<dbReference type="SUPFAM" id="SSF51206">
    <property type="entry name" value="cAMP-binding domain-like"/>
    <property type="match status" value="1"/>
</dbReference>
<feature type="compositionally biased region" description="Basic and acidic residues" evidence="1">
    <location>
        <begin position="190"/>
        <end position="201"/>
    </location>
</feature>
<accession>A0A7S2D0R8</accession>
<dbReference type="AlphaFoldDB" id="A0A7S2D0R8"/>
<evidence type="ECO:0000256" key="1">
    <source>
        <dbReference type="SAM" id="MobiDB-lite"/>
    </source>
</evidence>
<dbReference type="EMBL" id="HBGU01023781">
    <property type="protein sequence ID" value="CAD9440692.1"/>
    <property type="molecule type" value="Transcribed_RNA"/>
</dbReference>
<dbReference type="InterPro" id="IPR018490">
    <property type="entry name" value="cNMP-bd_dom_sf"/>
</dbReference>
<dbReference type="GO" id="GO:0005886">
    <property type="term" value="C:plasma membrane"/>
    <property type="evidence" value="ECO:0007669"/>
    <property type="project" value="TreeGrafter"/>
</dbReference>
<reference evidence="2" key="1">
    <citation type="submission" date="2021-01" db="EMBL/GenBank/DDBJ databases">
        <authorList>
            <person name="Corre E."/>
            <person name="Pelletier E."/>
            <person name="Niang G."/>
            <person name="Scheremetjew M."/>
            <person name="Finn R."/>
            <person name="Kale V."/>
            <person name="Holt S."/>
            <person name="Cochrane G."/>
            <person name="Meng A."/>
            <person name="Brown T."/>
            <person name="Cohen L."/>
        </authorList>
    </citation>
    <scope>NUCLEOTIDE SEQUENCE</scope>
    <source>
        <strain evidence="2">UTEX LB 985</strain>
    </source>
</reference>
<gene>
    <name evidence="2" type="ORF">CBRE1094_LOCUS12945</name>
</gene>
<dbReference type="GO" id="GO:0042391">
    <property type="term" value="P:regulation of membrane potential"/>
    <property type="evidence" value="ECO:0007669"/>
    <property type="project" value="TreeGrafter"/>
</dbReference>
<organism evidence="2">
    <name type="scientific">Haptolina brevifila</name>
    <dbReference type="NCBI Taxonomy" id="156173"/>
    <lineage>
        <taxon>Eukaryota</taxon>
        <taxon>Haptista</taxon>
        <taxon>Haptophyta</taxon>
        <taxon>Prymnesiophyceae</taxon>
        <taxon>Prymnesiales</taxon>
        <taxon>Prymnesiaceae</taxon>
        <taxon>Haptolina</taxon>
    </lineage>
</organism>
<dbReference type="PANTHER" id="PTHR10217:SF435">
    <property type="entry name" value="POTASSIUM VOLTAGE-GATED CHANNEL PROTEIN EAG"/>
    <property type="match status" value="1"/>
</dbReference>
<dbReference type="GO" id="GO:0005249">
    <property type="term" value="F:voltage-gated potassium channel activity"/>
    <property type="evidence" value="ECO:0007669"/>
    <property type="project" value="TreeGrafter"/>
</dbReference>
<dbReference type="InterPro" id="IPR050818">
    <property type="entry name" value="KCNH_animal-type"/>
</dbReference>
<sequence>MAGLYVALLQMSGGVGQIVPQNLPEYVLFFCCIIIGSVMWAQVVGTICGIAAAGNPFAVKFKHDMDLLNYFLQDMNLPTSLRHKSREYLRNSRDIGKKTAYNDIVEMLSPDVRKSVVLTMSNTILKSVWFLTDGVEPEALVRISMMLKREGFAPRERLQADKLTILMRGVAAKGGMIMTHDATKVQAADTTKRGANEDEGRNLPATVKLPHWGEDIILNSPALRDRKPAAALTYCEVLTLTREELDRVLDGDPTEHTTGFPESKKHIRRAAVYMAVRRSFATVADYVTDHFGDDFAMGASAQPVAKCSESPRAGMAAKVAQGINDMYACSSGLVAKGGGSSVGGGDMAEVMELLQQQGKVLQTLAEAYTGVADRVAENNLYA</sequence>
<feature type="region of interest" description="Disordered" evidence="1">
    <location>
        <begin position="185"/>
        <end position="205"/>
    </location>
</feature>